<accession>A0A401QS27</accession>
<dbReference type="InterPro" id="IPR049945">
    <property type="entry name" value="AAA_22"/>
</dbReference>
<dbReference type="GO" id="GO:0016887">
    <property type="term" value="F:ATP hydrolysis activity"/>
    <property type="evidence" value="ECO:0007669"/>
    <property type="project" value="InterPro"/>
</dbReference>
<evidence type="ECO:0000313" key="4">
    <source>
        <dbReference type="Proteomes" id="UP000288351"/>
    </source>
</evidence>
<dbReference type="RefSeq" id="WP_052029652.1">
    <property type="nucleotide sequence ID" value="NZ_BHXC01000006.1"/>
</dbReference>
<dbReference type="InterPro" id="IPR027417">
    <property type="entry name" value="P-loop_NTPase"/>
</dbReference>
<dbReference type="EMBL" id="BHXC01000006">
    <property type="protein sequence ID" value="GCB88122.1"/>
    <property type="molecule type" value="Genomic_DNA"/>
</dbReference>
<sequence>MTHPNGSAPHYLNLPGARPVTTPAVRAAALALDDALHTQSMMCLTADPGVGKTFTLHTLCEQRTTLPTLRLLPRPQARPDDLRHSLYRALSLPGTPPQDPGICDDYLRHALLQPPRLLAIDEAHQLSASCIEYLRYLHDDPTPQVTILLLASRPRLKALRSQPALLNRITTWHHMEPLDVDEVLTVLPTFHPLWQDIPPATLTRLDGLWAHGNFRRWAALTHQLQVTLRRHPNRPPNPAALLRRLQPRLTHHP</sequence>
<dbReference type="Proteomes" id="UP000288351">
    <property type="component" value="Unassembled WGS sequence"/>
</dbReference>
<feature type="domain" description="ORC1/DEAH AAA+ ATPase" evidence="2">
    <location>
        <begin position="38"/>
        <end position="151"/>
    </location>
</feature>
<dbReference type="PANTHER" id="PTHR35894:SF1">
    <property type="entry name" value="PHOSPHORIBULOKINASE _ URIDINE KINASE FAMILY"/>
    <property type="match status" value="1"/>
</dbReference>
<comment type="caution">
    <text evidence="3">The sequence shown here is derived from an EMBL/GenBank/DDBJ whole genome shotgun (WGS) entry which is preliminary data.</text>
</comment>
<gene>
    <name evidence="3" type="ORF">SALB_00791</name>
</gene>
<feature type="region of interest" description="Disordered" evidence="1">
    <location>
        <begin position="230"/>
        <end position="253"/>
    </location>
</feature>
<dbReference type="Gene3D" id="3.40.50.300">
    <property type="entry name" value="P-loop containing nucleotide triphosphate hydrolases"/>
    <property type="match status" value="1"/>
</dbReference>
<name>A0A401QS27_STRNR</name>
<dbReference type="SUPFAM" id="SSF52540">
    <property type="entry name" value="P-loop containing nucleoside triphosphate hydrolases"/>
    <property type="match status" value="1"/>
</dbReference>
<evidence type="ECO:0000256" key="1">
    <source>
        <dbReference type="SAM" id="MobiDB-lite"/>
    </source>
</evidence>
<organism evidence="3 4">
    <name type="scientific">Streptomyces noursei</name>
    <name type="common">Streptomyces albulus</name>
    <dbReference type="NCBI Taxonomy" id="1971"/>
    <lineage>
        <taxon>Bacteria</taxon>
        <taxon>Bacillati</taxon>
        <taxon>Actinomycetota</taxon>
        <taxon>Actinomycetes</taxon>
        <taxon>Kitasatosporales</taxon>
        <taxon>Streptomycetaceae</taxon>
        <taxon>Streptomyces</taxon>
    </lineage>
</organism>
<dbReference type="PANTHER" id="PTHR35894">
    <property type="entry name" value="GENERAL SECRETION PATHWAY PROTEIN A-RELATED"/>
    <property type="match status" value="1"/>
</dbReference>
<evidence type="ECO:0000313" key="3">
    <source>
        <dbReference type="EMBL" id="GCB88122.1"/>
    </source>
</evidence>
<dbReference type="Pfam" id="PF13401">
    <property type="entry name" value="AAA_22"/>
    <property type="match status" value="1"/>
</dbReference>
<proteinExistence type="predicted"/>
<dbReference type="AlphaFoldDB" id="A0A401QS27"/>
<reference evidence="3 4" key="1">
    <citation type="journal article" date="2019" name="Microbiol. Resour. Announc.">
        <title>Draft Genome Sequence of the Most Traditional epsilon-Poly-l-Lysine Producer, Streptomyces albulus NBRC14147.</title>
        <authorList>
            <person name="Yamanaka K."/>
            <person name="Hamano Y."/>
        </authorList>
    </citation>
    <scope>NUCLEOTIDE SEQUENCE [LARGE SCALE GENOMIC DNA]</scope>
    <source>
        <strain evidence="3 4">NBRC 14147</strain>
    </source>
</reference>
<dbReference type="InterPro" id="IPR052026">
    <property type="entry name" value="ExeA_AAA_ATPase_DNA-bind"/>
</dbReference>
<evidence type="ECO:0000259" key="2">
    <source>
        <dbReference type="Pfam" id="PF13401"/>
    </source>
</evidence>
<protein>
    <recommendedName>
        <fullName evidence="2">ORC1/DEAH AAA+ ATPase domain-containing protein</fullName>
    </recommendedName>
</protein>